<dbReference type="PANTHER" id="PTHR13847:SF289">
    <property type="entry name" value="GLYCINE OXIDASE"/>
    <property type="match status" value="1"/>
</dbReference>
<dbReference type="Pfam" id="PF01266">
    <property type="entry name" value="DAO"/>
    <property type="match status" value="1"/>
</dbReference>
<proteinExistence type="predicted"/>
<dbReference type="InterPro" id="IPR012727">
    <property type="entry name" value="Gly_oxidase_ThiO"/>
</dbReference>
<sequence length="604" mass="65043">MGFVGSGRGALPGVGVRRGGRWVCRLRNADVVVVGRGGIGLSTALEVAKNGGDVVVVGSFDTKSATWAAAGMLAPQAERLEEGPLLSLSLKSREMYPEYLEYLSAQSGEPVWLNDSGRFMSPLLNGEEGVLRSPPPARAGEALYFDCKGIHSVEPSLSDQVAGGWIYGNDASVDNRQLYSALQAACERAGVQFIEGKVTGLSMQKGRNAIEAARLQDGTLIRGDQFVLAAGAWSRDLLAIPVKPIKGQMLRLTPPAHKGRDAYALGSVLFGQSVYVVPRLDGSIVVGATVEDVGYREGVTALGISSLLMEAIKLVPGLAEYTIDETWFGYRPTTPDHMPILGKTRFSNATVATGHHRNGILLLPVTAKIMGNIIAGKPQADAELDGLLQSFSYERFTRKEVLNGARQGVPPGSVQPPKISVSIRQDSIAVPEQVSIPGFSAEEEEIKWKDSVMVWKVEKDGSEIPVRYKEDVSTFNRGFGHLSAASKTGRSEAGKTSQPIASIPAPTSVQEDEAPLSVNGSSNAYDDIMVHRDAAEDVFSANLLKNRTFGVKSTNLNSKGQPLCITDEELRAFNEAAEEGVKEFQRLRKAARDDRGDKHVEEYF</sequence>
<protein>
    <recommendedName>
        <fullName evidence="5">FAD dependent oxidoreductase domain-containing protein</fullName>
    </recommendedName>
</protein>
<dbReference type="InterPro" id="IPR006076">
    <property type="entry name" value="FAD-dep_OxRdtase"/>
</dbReference>
<evidence type="ECO:0000256" key="2">
    <source>
        <dbReference type="ARBA" id="ARBA00022977"/>
    </source>
</evidence>
<feature type="domain" description="FAD dependent oxidoreductase" evidence="5">
    <location>
        <begin position="30"/>
        <end position="370"/>
    </location>
</feature>
<comment type="caution">
    <text evidence="6">The sequence shown here is derived from an EMBL/GenBank/DDBJ whole genome shotgun (WGS) entry which is preliminary data.</text>
</comment>
<reference evidence="6 7" key="1">
    <citation type="journal article" date="2023" name="Nat. Commun.">
        <title>Origin of minicircular mitochondrial genomes in red algae.</title>
        <authorList>
            <person name="Lee Y."/>
            <person name="Cho C.H."/>
            <person name="Lee Y.M."/>
            <person name="Park S.I."/>
            <person name="Yang J.H."/>
            <person name="West J.A."/>
            <person name="Bhattacharya D."/>
            <person name="Yoon H.S."/>
        </authorList>
    </citation>
    <scope>NUCLEOTIDE SEQUENCE [LARGE SCALE GENOMIC DNA]</scope>
    <source>
        <strain evidence="6 7">CCMP1338</strain>
        <tissue evidence="6">Whole cell</tissue>
    </source>
</reference>
<accession>A0AAV8V3X1</accession>
<dbReference type="Gene3D" id="3.50.50.60">
    <property type="entry name" value="FAD/NAD(P)-binding domain"/>
    <property type="match status" value="1"/>
</dbReference>
<dbReference type="PANTHER" id="PTHR13847">
    <property type="entry name" value="SARCOSINE DEHYDROGENASE-RELATED"/>
    <property type="match status" value="1"/>
</dbReference>
<organism evidence="6 7">
    <name type="scientific">Rhodosorus marinus</name>
    <dbReference type="NCBI Taxonomy" id="101924"/>
    <lineage>
        <taxon>Eukaryota</taxon>
        <taxon>Rhodophyta</taxon>
        <taxon>Stylonematophyceae</taxon>
        <taxon>Stylonematales</taxon>
        <taxon>Stylonemataceae</taxon>
        <taxon>Rhodosorus</taxon>
    </lineage>
</organism>
<comment type="pathway">
    <text evidence="1">Cofactor biosynthesis; thiamine diphosphate biosynthesis.</text>
</comment>
<evidence type="ECO:0000256" key="3">
    <source>
        <dbReference type="ARBA" id="ARBA00023002"/>
    </source>
</evidence>
<evidence type="ECO:0000256" key="1">
    <source>
        <dbReference type="ARBA" id="ARBA00004948"/>
    </source>
</evidence>
<dbReference type="SUPFAM" id="SSF54373">
    <property type="entry name" value="FAD-linked reductases, C-terminal domain"/>
    <property type="match status" value="1"/>
</dbReference>
<evidence type="ECO:0000259" key="5">
    <source>
        <dbReference type="Pfam" id="PF01266"/>
    </source>
</evidence>
<keyword evidence="3" id="KW-0560">Oxidoreductase</keyword>
<feature type="region of interest" description="Disordered" evidence="4">
    <location>
        <begin position="483"/>
        <end position="520"/>
    </location>
</feature>
<dbReference type="GO" id="GO:0009228">
    <property type="term" value="P:thiamine biosynthetic process"/>
    <property type="evidence" value="ECO:0007669"/>
    <property type="project" value="UniProtKB-KW"/>
</dbReference>
<keyword evidence="7" id="KW-1185">Reference proteome</keyword>
<dbReference type="Proteomes" id="UP001157974">
    <property type="component" value="Unassembled WGS sequence"/>
</dbReference>
<feature type="compositionally biased region" description="Polar residues" evidence="4">
    <location>
        <begin position="494"/>
        <end position="509"/>
    </location>
</feature>
<dbReference type="GO" id="GO:0050660">
    <property type="term" value="F:flavin adenine dinucleotide binding"/>
    <property type="evidence" value="ECO:0007669"/>
    <property type="project" value="InterPro"/>
</dbReference>
<dbReference type="Gene3D" id="3.30.9.10">
    <property type="entry name" value="D-Amino Acid Oxidase, subunit A, domain 2"/>
    <property type="match status" value="1"/>
</dbReference>
<dbReference type="AlphaFoldDB" id="A0AAV8V3X1"/>
<keyword evidence="2" id="KW-0784">Thiamine biosynthesis</keyword>
<evidence type="ECO:0000256" key="4">
    <source>
        <dbReference type="SAM" id="MobiDB-lite"/>
    </source>
</evidence>
<dbReference type="GO" id="GO:0005737">
    <property type="term" value="C:cytoplasm"/>
    <property type="evidence" value="ECO:0007669"/>
    <property type="project" value="TreeGrafter"/>
</dbReference>
<evidence type="ECO:0000313" key="6">
    <source>
        <dbReference type="EMBL" id="KAJ8908082.1"/>
    </source>
</evidence>
<name>A0AAV8V3X1_9RHOD</name>
<dbReference type="NCBIfam" id="TIGR02352">
    <property type="entry name" value="thiamin_ThiO"/>
    <property type="match status" value="1"/>
</dbReference>
<gene>
    <name evidence="6" type="ORF">NDN08_008177</name>
</gene>
<evidence type="ECO:0000313" key="7">
    <source>
        <dbReference type="Proteomes" id="UP001157974"/>
    </source>
</evidence>
<dbReference type="InterPro" id="IPR036188">
    <property type="entry name" value="FAD/NAD-bd_sf"/>
</dbReference>
<dbReference type="SUPFAM" id="SSF51905">
    <property type="entry name" value="FAD/NAD(P)-binding domain"/>
    <property type="match status" value="1"/>
</dbReference>
<dbReference type="GO" id="GO:0016491">
    <property type="term" value="F:oxidoreductase activity"/>
    <property type="evidence" value="ECO:0007669"/>
    <property type="project" value="UniProtKB-KW"/>
</dbReference>
<dbReference type="EMBL" id="JAMWBK010000002">
    <property type="protein sequence ID" value="KAJ8908082.1"/>
    <property type="molecule type" value="Genomic_DNA"/>
</dbReference>